<name>A0ABR7PE80_9FIRM</name>
<reference evidence="2 3" key="1">
    <citation type="submission" date="2020-08" db="EMBL/GenBank/DDBJ databases">
        <title>Genome public.</title>
        <authorList>
            <person name="Liu C."/>
            <person name="Sun Q."/>
        </authorList>
    </citation>
    <scope>NUCLEOTIDE SEQUENCE [LARGE SCALE GENOMIC DNA]</scope>
    <source>
        <strain evidence="2 3">3_YM_SP_D4_24.mj</strain>
    </source>
</reference>
<organism evidence="2 3">
    <name type="scientific">Blautia stercoris</name>
    <dbReference type="NCBI Taxonomy" id="871664"/>
    <lineage>
        <taxon>Bacteria</taxon>
        <taxon>Bacillati</taxon>
        <taxon>Bacillota</taxon>
        <taxon>Clostridia</taxon>
        <taxon>Lachnospirales</taxon>
        <taxon>Lachnospiraceae</taxon>
        <taxon>Blautia</taxon>
    </lineage>
</organism>
<accession>A0ABR7PE80</accession>
<proteinExistence type="predicted"/>
<comment type="caution">
    <text evidence="2">The sequence shown here is derived from an EMBL/GenBank/DDBJ whole genome shotgun (WGS) entry which is preliminary data.</text>
</comment>
<evidence type="ECO:0000313" key="3">
    <source>
        <dbReference type="Proteomes" id="UP000661649"/>
    </source>
</evidence>
<gene>
    <name evidence="2" type="ORF">H8712_14040</name>
</gene>
<dbReference type="Pfam" id="PF04854">
    <property type="entry name" value="DUF624"/>
    <property type="match status" value="1"/>
</dbReference>
<protein>
    <submittedName>
        <fullName evidence="2">YesL family protein</fullName>
    </submittedName>
</protein>
<dbReference type="PROSITE" id="PS51257">
    <property type="entry name" value="PROKAR_LIPOPROTEIN"/>
    <property type="match status" value="1"/>
</dbReference>
<dbReference type="RefSeq" id="WP_187559159.1">
    <property type="nucleotide sequence ID" value="NZ_JACRTP010000007.1"/>
</dbReference>
<feature type="transmembrane region" description="Helical" evidence="1">
    <location>
        <begin position="105"/>
        <end position="129"/>
    </location>
</feature>
<sequence length="212" mass="23919">MKLSEDSPVVSIAEQISEVIIAGFLWLIACIPIITIGPASAALYYTIVKVVRKKHSTVTIAFWHSFKENLKQGIGITLFYLVYAVILLFYVSVVTKSGMFERTPYLFVASGMVLASPFVVTVPYIFSVLSRFRMSIVGQFQYALHMSVKYFPITILLILLLGAAGMICYLFPFLMAIVPGVYAWVSSFLVEKVLQKYMKQARKTEDGAWYYD</sequence>
<dbReference type="InterPro" id="IPR006938">
    <property type="entry name" value="DUF624"/>
</dbReference>
<feature type="transmembrane region" description="Helical" evidence="1">
    <location>
        <begin position="20"/>
        <end position="45"/>
    </location>
</feature>
<dbReference type="EMBL" id="JACRTP010000007">
    <property type="protein sequence ID" value="MBC8629711.1"/>
    <property type="molecule type" value="Genomic_DNA"/>
</dbReference>
<keyword evidence="1" id="KW-1133">Transmembrane helix</keyword>
<evidence type="ECO:0000313" key="2">
    <source>
        <dbReference type="EMBL" id="MBC8629711.1"/>
    </source>
</evidence>
<evidence type="ECO:0000256" key="1">
    <source>
        <dbReference type="SAM" id="Phobius"/>
    </source>
</evidence>
<keyword evidence="3" id="KW-1185">Reference proteome</keyword>
<keyword evidence="1" id="KW-0472">Membrane</keyword>
<feature type="transmembrane region" description="Helical" evidence="1">
    <location>
        <begin position="173"/>
        <end position="194"/>
    </location>
</feature>
<keyword evidence="1" id="KW-0812">Transmembrane</keyword>
<feature type="transmembrane region" description="Helical" evidence="1">
    <location>
        <begin position="150"/>
        <end position="167"/>
    </location>
</feature>
<feature type="transmembrane region" description="Helical" evidence="1">
    <location>
        <begin position="73"/>
        <end position="93"/>
    </location>
</feature>
<dbReference type="Proteomes" id="UP000661649">
    <property type="component" value="Unassembled WGS sequence"/>
</dbReference>